<dbReference type="EMBL" id="LROM01000087">
    <property type="protein sequence ID" value="OEZ99557.1"/>
    <property type="molecule type" value="Genomic_DNA"/>
</dbReference>
<dbReference type="PATRIC" id="fig|762836.4.peg.2678"/>
<feature type="region of interest" description="Disordered" evidence="1">
    <location>
        <begin position="1"/>
        <end position="48"/>
    </location>
</feature>
<feature type="compositionally biased region" description="Low complexity" evidence="1">
    <location>
        <begin position="20"/>
        <end position="30"/>
    </location>
</feature>
<evidence type="ECO:0000256" key="1">
    <source>
        <dbReference type="SAM" id="MobiDB-lite"/>
    </source>
</evidence>
<accession>A0A1E7WKN1</accession>
<reference evidence="3" key="1">
    <citation type="journal article" date="2016" name="Front. Microbiol.">
        <title>Molecular Keys to the Janthinobacterium and Duganella spp. Interaction with the Plant Pathogen Fusarium graminearum.</title>
        <authorList>
            <person name="Haack F.S."/>
            <person name="Poehlein A."/>
            <person name="Kroger C."/>
            <person name="Voigt C.A."/>
            <person name="Piepenbring M."/>
            <person name="Bode H.B."/>
            <person name="Daniel R."/>
            <person name="Schafer W."/>
            <person name="Streit W.R."/>
        </authorList>
    </citation>
    <scope>NUCLEOTIDE SEQUENCE [LARGE SCALE GENOMIC DNA]</scope>
    <source>
        <strain evidence="3">T54</strain>
    </source>
</reference>
<sequence>MTIDSIGSVATGRPAERQIAGADAAPAPGATRSPATTVDTANAVKGPPSLEQVNRAVSELNKSPQAKSQGLEFSIDTDSKRTVVKVIDQSTKEVLRQIPTPEALEIAKAMEAKSTKGVLIQQTA</sequence>
<organism evidence="2 3">
    <name type="scientific">Duganella phyllosphaerae</name>
    <dbReference type="NCBI Taxonomy" id="762836"/>
    <lineage>
        <taxon>Bacteria</taxon>
        <taxon>Pseudomonadati</taxon>
        <taxon>Pseudomonadota</taxon>
        <taxon>Betaproteobacteria</taxon>
        <taxon>Burkholderiales</taxon>
        <taxon>Oxalobacteraceae</taxon>
        <taxon>Telluria group</taxon>
        <taxon>Duganella</taxon>
    </lineage>
</organism>
<keyword evidence="2" id="KW-0969">Cilium</keyword>
<evidence type="ECO:0000313" key="3">
    <source>
        <dbReference type="Proteomes" id="UP000175989"/>
    </source>
</evidence>
<dbReference type="Proteomes" id="UP000175989">
    <property type="component" value="Unassembled WGS sequence"/>
</dbReference>
<dbReference type="PANTHER" id="PTHR37166">
    <property type="entry name" value="PROTEIN FLAG"/>
    <property type="match status" value="1"/>
</dbReference>
<dbReference type="AlphaFoldDB" id="A0A1E7WKN1"/>
<keyword evidence="3" id="KW-1185">Reference proteome</keyword>
<dbReference type="RefSeq" id="WP_070248685.1">
    <property type="nucleotide sequence ID" value="NZ_LROM01000087.1"/>
</dbReference>
<name>A0A1E7WKN1_9BURK</name>
<evidence type="ECO:0000313" key="2">
    <source>
        <dbReference type="EMBL" id="OEZ99557.1"/>
    </source>
</evidence>
<keyword evidence="2" id="KW-0966">Cell projection</keyword>
<dbReference type="InterPro" id="IPR035924">
    <property type="entry name" value="FlaG-like_sf"/>
</dbReference>
<protein>
    <submittedName>
        <fullName evidence="2">Flagellar protein FlaG</fullName>
    </submittedName>
</protein>
<dbReference type="InterPro" id="IPR005186">
    <property type="entry name" value="FlaG"/>
</dbReference>
<dbReference type="OrthoDB" id="8565152at2"/>
<keyword evidence="2" id="KW-0282">Flagellum</keyword>
<gene>
    <name evidence="2" type="ORF">DUPY_26010</name>
</gene>
<proteinExistence type="predicted"/>
<dbReference type="SUPFAM" id="SSF160214">
    <property type="entry name" value="FlaG-like"/>
    <property type="match status" value="1"/>
</dbReference>
<dbReference type="Pfam" id="PF03646">
    <property type="entry name" value="FlaG"/>
    <property type="match status" value="1"/>
</dbReference>
<comment type="caution">
    <text evidence="2">The sequence shown here is derived from an EMBL/GenBank/DDBJ whole genome shotgun (WGS) entry which is preliminary data.</text>
</comment>
<dbReference type="Gene3D" id="3.30.160.170">
    <property type="entry name" value="FlaG-like"/>
    <property type="match status" value="1"/>
</dbReference>
<dbReference type="PANTHER" id="PTHR37166:SF1">
    <property type="entry name" value="PROTEIN FLAG"/>
    <property type="match status" value="1"/>
</dbReference>